<proteinExistence type="predicted"/>
<comment type="caution">
    <text evidence="3">The sequence shown here is derived from an EMBL/GenBank/DDBJ whole genome shotgun (WGS) entry which is preliminary data.</text>
</comment>
<sequence>DEPLLPMVGEEIEIEAEESQDQENRDDNEHEADVDPILDNLLANVTKKSDIHCHHTSFIPVDTTWESPTTYPHEPLIPYGYFKQYVPSEMFEMMSMMTNIYAEQKGVRGYKHASASEIEVLVGLHMAMGVLGFPRMRMYWSSGINIGIFRDTLSQDRFFQLCSNLHVVNNYERLPGDTDMFFKVRPLYECIRKRCLQLQLEEELCIDEQIVPFRGKLSVLQYVKGKPTPWGVKMYFLCGKSGLAYDFLIYQGATTELSEQSKKVLGHGASIVTHLCQRIQAPNHKIYFDNYFTTYNLLEALAEEFDDCLLPALTFSYSSDYSFGLPW</sequence>
<reference evidence="3 4" key="1">
    <citation type="submission" date="2024-05" db="EMBL/GenBank/DDBJ databases">
        <title>Genome sequencing and assembly of Indian major carp, Cirrhinus mrigala (Hamilton, 1822).</title>
        <authorList>
            <person name="Mohindra V."/>
            <person name="Chowdhury L.M."/>
            <person name="Lal K."/>
            <person name="Jena J.K."/>
        </authorList>
    </citation>
    <scope>NUCLEOTIDE SEQUENCE [LARGE SCALE GENOMIC DNA]</scope>
    <source>
        <strain evidence="3">CM1030</strain>
        <tissue evidence="3">Blood</tissue>
    </source>
</reference>
<feature type="compositionally biased region" description="Acidic residues" evidence="1">
    <location>
        <begin position="10"/>
        <end position="21"/>
    </location>
</feature>
<evidence type="ECO:0000313" key="3">
    <source>
        <dbReference type="EMBL" id="KAL0195343.1"/>
    </source>
</evidence>
<feature type="domain" description="PiggyBac transposable element-derived protein" evidence="2">
    <location>
        <begin position="78"/>
        <end position="304"/>
    </location>
</feature>
<gene>
    <name evidence="3" type="ORF">M9458_008915</name>
</gene>
<feature type="non-terminal residue" evidence="3">
    <location>
        <position position="327"/>
    </location>
</feature>
<dbReference type="PANTHER" id="PTHR47272">
    <property type="entry name" value="DDE_TNP_1_7 DOMAIN-CONTAINING PROTEIN"/>
    <property type="match status" value="1"/>
</dbReference>
<feature type="compositionally biased region" description="Basic and acidic residues" evidence="1">
    <location>
        <begin position="22"/>
        <end position="33"/>
    </location>
</feature>
<evidence type="ECO:0000259" key="2">
    <source>
        <dbReference type="Pfam" id="PF13843"/>
    </source>
</evidence>
<evidence type="ECO:0000313" key="4">
    <source>
        <dbReference type="Proteomes" id="UP001529510"/>
    </source>
</evidence>
<dbReference type="PANTHER" id="PTHR47272:SF1">
    <property type="entry name" value="PIGGYBAC TRANSPOSABLE ELEMENT-DERIVED PROTEIN 3-LIKE"/>
    <property type="match status" value="1"/>
</dbReference>
<dbReference type="Pfam" id="PF13843">
    <property type="entry name" value="DDE_Tnp_1_7"/>
    <property type="match status" value="1"/>
</dbReference>
<dbReference type="AlphaFoldDB" id="A0ABD0RAG1"/>
<dbReference type="EMBL" id="JAMKFB020000004">
    <property type="protein sequence ID" value="KAL0195343.1"/>
    <property type="molecule type" value="Genomic_DNA"/>
</dbReference>
<organism evidence="3 4">
    <name type="scientific">Cirrhinus mrigala</name>
    <name type="common">Mrigala</name>
    <dbReference type="NCBI Taxonomy" id="683832"/>
    <lineage>
        <taxon>Eukaryota</taxon>
        <taxon>Metazoa</taxon>
        <taxon>Chordata</taxon>
        <taxon>Craniata</taxon>
        <taxon>Vertebrata</taxon>
        <taxon>Euteleostomi</taxon>
        <taxon>Actinopterygii</taxon>
        <taxon>Neopterygii</taxon>
        <taxon>Teleostei</taxon>
        <taxon>Ostariophysi</taxon>
        <taxon>Cypriniformes</taxon>
        <taxon>Cyprinidae</taxon>
        <taxon>Labeoninae</taxon>
        <taxon>Labeonini</taxon>
        <taxon>Cirrhinus</taxon>
    </lineage>
</organism>
<protein>
    <recommendedName>
        <fullName evidence="2">PiggyBac transposable element-derived protein domain-containing protein</fullName>
    </recommendedName>
</protein>
<evidence type="ECO:0000256" key="1">
    <source>
        <dbReference type="SAM" id="MobiDB-lite"/>
    </source>
</evidence>
<accession>A0ABD0RAG1</accession>
<name>A0ABD0RAG1_CIRMR</name>
<dbReference type="Proteomes" id="UP001529510">
    <property type="component" value="Unassembled WGS sequence"/>
</dbReference>
<feature type="region of interest" description="Disordered" evidence="1">
    <location>
        <begin position="1"/>
        <end position="34"/>
    </location>
</feature>
<feature type="non-terminal residue" evidence="3">
    <location>
        <position position="1"/>
    </location>
</feature>
<dbReference type="InterPro" id="IPR029526">
    <property type="entry name" value="PGBD"/>
</dbReference>
<keyword evidence="4" id="KW-1185">Reference proteome</keyword>